<sequence>MTSLITSIKGNLSVTEAVKRLNQLALLCPNMLPNEEKCVRRMIGMLMPEIAVIVDSKTAPPTTTAECVKYALRAEYHLNKRKKGQPLQSEVLGATSTTTKTVKISETKAGLEEVRGTLTRERESFLIRGTRTTVKEEVDQLSKQRTFHLVLSKESCTWGSVVKAQTYVMVVDMRIQEMSEQDLPAFQAKSIEEPTGLAPQHAGRS</sequence>
<accession>A0AA87ZE45</accession>
<reference evidence="1" key="1">
    <citation type="submission" date="2023-07" db="EMBL/GenBank/DDBJ databases">
        <title>draft genome sequence of fig (Ficus carica).</title>
        <authorList>
            <person name="Takahashi T."/>
            <person name="Nishimura K."/>
        </authorList>
    </citation>
    <scope>NUCLEOTIDE SEQUENCE</scope>
</reference>
<dbReference type="Proteomes" id="UP001187192">
    <property type="component" value="Unassembled WGS sequence"/>
</dbReference>
<gene>
    <name evidence="1" type="ORF">TIFTF001_041833</name>
</gene>
<dbReference type="AlphaFoldDB" id="A0AA87ZE45"/>
<comment type="caution">
    <text evidence="1">The sequence shown here is derived from an EMBL/GenBank/DDBJ whole genome shotgun (WGS) entry which is preliminary data.</text>
</comment>
<evidence type="ECO:0000313" key="2">
    <source>
        <dbReference type="Proteomes" id="UP001187192"/>
    </source>
</evidence>
<name>A0AA87ZE45_FICCA</name>
<organism evidence="1 2">
    <name type="scientific">Ficus carica</name>
    <name type="common">Common fig</name>
    <dbReference type="NCBI Taxonomy" id="3494"/>
    <lineage>
        <taxon>Eukaryota</taxon>
        <taxon>Viridiplantae</taxon>
        <taxon>Streptophyta</taxon>
        <taxon>Embryophyta</taxon>
        <taxon>Tracheophyta</taxon>
        <taxon>Spermatophyta</taxon>
        <taxon>Magnoliopsida</taxon>
        <taxon>eudicotyledons</taxon>
        <taxon>Gunneridae</taxon>
        <taxon>Pentapetalae</taxon>
        <taxon>rosids</taxon>
        <taxon>fabids</taxon>
        <taxon>Rosales</taxon>
        <taxon>Moraceae</taxon>
        <taxon>Ficeae</taxon>
        <taxon>Ficus</taxon>
    </lineage>
</organism>
<keyword evidence="2" id="KW-1185">Reference proteome</keyword>
<proteinExistence type="predicted"/>
<dbReference type="EMBL" id="BTGU01002036">
    <property type="protein sequence ID" value="GMN33097.1"/>
    <property type="molecule type" value="Genomic_DNA"/>
</dbReference>
<protein>
    <submittedName>
        <fullName evidence="1">Uncharacterized protein</fullName>
    </submittedName>
</protein>
<evidence type="ECO:0000313" key="1">
    <source>
        <dbReference type="EMBL" id="GMN33097.1"/>
    </source>
</evidence>